<dbReference type="Pfam" id="PF13001">
    <property type="entry name" value="ECM29_N"/>
    <property type="match status" value="1"/>
</dbReference>
<dbReference type="EMBL" id="OX365764">
    <property type="protein sequence ID" value="CAI4039350.1"/>
    <property type="molecule type" value="Genomic_DNA"/>
</dbReference>
<keyword evidence="2" id="KW-0963">Cytoplasm</keyword>
<organism evidence="7 8">
    <name type="scientific">Saccharomyces mikatae IFO 1815</name>
    <dbReference type="NCBI Taxonomy" id="226126"/>
    <lineage>
        <taxon>Eukaryota</taxon>
        <taxon>Fungi</taxon>
        <taxon>Dikarya</taxon>
        <taxon>Ascomycota</taxon>
        <taxon>Saccharomycotina</taxon>
        <taxon>Saccharomycetes</taxon>
        <taxon>Saccharomycetales</taxon>
        <taxon>Saccharomycetaceae</taxon>
        <taxon>Saccharomyces</taxon>
    </lineage>
</organism>
<evidence type="ECO:0000259" key="6">
    <source>
        <dbReference type="Pfam" id="PF24492"/>
    </source>
</evidence>
<dbReference type="PANTHER" id="PTHR23346:SF19">
    <property type="entry name" value="PROTEASOME ADAPTER AND SCAFFOLD PROTEIN ECM29"/>
    <property type="match status" value="1"/>
</dbReference>
<evidence type="ECO:0000313" key="7">
    <source>
        <dbReference type="EMBL" id="CAI4039350.1"/>
    </source>
</evidence>
<dbReference type="InterPro" id="IPR011989">
    <property type="entry name" value="ARM-like"/>
</dbReference>
<evidence type="ECO:0000259" key="5">
    <source>
        <dbReference type="Pfam" id="PF13001"/>
    </source>
</evidence>
<dbReference type="Gene3D" id="1.25.10.10">
    <property type="entry name" value="Leucine-rich Repeat Variant"/>
    <property type="match status" value="2"/>
</dbReference>
<keyword evidence="3" id="KW-0677">Repeat</keyword>
<keyword evidence="4" id="KW-0647">Proteasome</keyword>
<sequence>MSISPDETKERQLVEKAELRLAMADSPQKFETNLQTFLPPLLLKLASPHTSVRTAVFSALKNLISRINTLPQVQLPVRALIVQAKEPNLAAHQDSTNVRLYSLLLASKGIDRLSLQDRQELLPLVVSNISSLTGTVAARMFHILLKLILEWVAPQDSSLEQEEFVQLLQLNDDGYSFLMRQFTKFFLLVSSKPVQSSSQQPLSRGYTCPGLSLVDVAFFTYDAGVTFSKDQLHKFKKAIFEFVCHGMAAIQITEQSPRMIELMKFLCVASTDPTSLSDDAAQFMKRFSIPYEDEEFITFLQSLYIGDNSKGRPPVRPVLQEKILTILNRSQFATTNAERISLICSVGLHSSEYKLRSLALSFIRHVAKLNYKNLHPASSSPSSTGFSTSIISLIRNNLHAEGWPKLQLGPQTPAFNTAILQRQLQYETLGDILKRDFGLVSDLSYIEFLLESLQNDLPQFRSSIQESLLSLVGHLSNLPPQSKSNLKTLLRKNLSIDEQQEGGNNDTVNSVMALKFVSIKFVNAAFPFHDPEARLFNLWGTTRTNRFDIIEESFKGLQPFWFRVNNASINKSATVKTSDLLGSQLSETEFPQFSEFLQTFINSLDSEFTSITRKSLNNIVRFSRQCLISNAVYGKKTMVFQDEDWSIRVEKALEVDDTVVSRVSEIVQGMGDVTFIRYLTLLSNEFTVTNSIGNRVAMSLYQDSIFGSVLLTLLNFVNSTVLRKLDNIVPDLSHLLIMKFQSSSDNDLEVCATIIGIISTAIPDSDYIKRIINVSESQAIAETYIASYVVPRLYLKGQTMYIQHDSTVNLLNNLTTHLSHSTSNKNMILRLVCQVTKYGLLLHVSAQERIKFLKQIMDTVQDNLINDLMAIQTWSYLSLYSKDLNNPLLFQEKLFETHVSKQNDFLFSVGESLTVVAGKWSSKYLIKQIDIPSFNVATMQQKFSATNVTIILDKILLGCDSTKPSLRKASCIWLLSYIQYLGHLPEIISKCNDIHLRFMRFLADRDEFIQDSAARGLSLIYEIGGSDLKESMVKGLLKSFTESTAGASSTSATGISGSVSEETELFEPGVLNTGDGSISTYKDILNLASEVGDPALVYKFMSLAKSSALWSSRKGIAFGLGAIMSKSSLEELLVKDQQTAKKLIPKLYRYRFDPFQAVSRSMTDIWNTLISDSSLTISLYFDAILEELLSGMANKEWRVREASTSALLQLIQSQPQEKFSDQMLKIWTMAFRTMDDIKDSVREVGTKFTTVLAKILAKSIDVEKGVKPFKSKEILDNILPFLLGPHGLNSDAEEVRNFALTTLIDLVKHSTSAIKPFTPTLIYDFITLFSSIEPQVINYLALNAANYNIDANVIDTQRKNGVTNSPLFQTIEKLISNSNDSMMEDIINVVIKATRKSVGLPSKVASSLVVILLVKRYSIKLKPFSGKLLKVCLTMFEDRNESVNTAFAITMGYLFKVSTLDKCIKYSEKLIMKYFEPMSTENNKKIVGKAIDSILNYARSEFDNVASLFMPLVFIACNDEDKDLESVYTKIWTEASSSGAGTVKLYLPEILSVLGTNIKSNDFSIRKTCAKSVIQLCGSIDDNIPYSQIVKLFDISKEALSGRSWDGKEHIVGALVSLAEKFSQTLASDTDLQESINHVLWTEVSRKSTKYVKKILPLYARYVSVNPQEMTIRLLIEKSREMIRSLGSESDDNENSTRQTPDATTIKRIKPNTEITQKSSKQNIENEEYVINLLKVFSNICNNCKSKYPMNLLEFMIDEIAYLFHNDRIIYTWRTQLAVSEIGISLIGKFNSISSVEFTQSVKKLWNQIFPINSSKETIENVKLQMIKFGGLIIQKIPSLQNNIEENLRLLNSIDSTSRIELELKNIGI</sequence>
<evidence type="ECO:0000313" key="8">
    <source>
        <dbReference type="Proteomes" id="UP001161438"/>
    </source>
</evidence>
<proteinExistence type="predicted"/>
<dbReference type="Proteomes" id="UP001161438">
    <property type="component" value="Chromosome 8"/>
</dbReference>
<protein>
    <recommendedName>
        <fullName evidence="9">Ecm29p</fullName>
    </recommendedName>
</protein>
<dbReference type="InterPro" id="IPR016024">
    <property type="entry name" value="ARM-type_fold"/>
</dbReference>
<evidence type="ECO:0000256" key="3">
    <source>
        <dbReference type="ARBA" id="ARBA00022737"/>
    </source>
</evidence>
<feature type="domain" description="Proteasome adapter and scaffold protein ECM29 HEAT-repeat" evidence="6">
    <location>
        <begin position="1314"/>
        <end position="1475"/>
    </location>
</feature>
<dbReference type="GO" id="GO:0060090">
    <property type="term" value="F:molecular adaptor activity"/>
    <property type="evidence" value="ECO:0007669"/>
    <property type="project" value="InterPro"/>
</dbReference>
<evidence type="ECO:0000256" key="4">
    <source>
        <dbReference type="ARBA" id="ARBA00022942"/>
    </source>
</evidence>
<dbReference type="GO" id="GO:0005737">
    <property type="term" value="C:cytoplasm"/>
    <property type="evidence" value="ECO:0007669"/>
    <property type="project" value="UniProtKB-SubCell"/>
</dbReference>
<dbReference type="GO" id="GO:0043248">
    <property type="term" value="P:proteasome assembly"/>
    <property type="evidence" value="ECO:0007669"/>
    <property type="project" value="InterPro"/>
</dbReference>
<dbReference type="GO" id="GO:0036503">
    <property type="term" value="P:ERAD pathway"/>
    <property type="evidence" value="ECO:0007669"/>
    <property type="project" value="TreeGrafter"/>
</dbReference>
<name>A0AA35J0A5_SACMI</name>
<evidence type="ECO:0008006" key="9">
    <source>
        <dbReference type="Google" id="ProtNLM"/>
    </source>
</evidence>
<feature type="domain" description="Proteasome component Ecm29 N-terminal" evidence="5">
    <location>
        <begin position="14"/>
        <end position="539"/>
    </location>
</feature>
<dbReference type="GO" id="GO:0005634">
    <property type="term" value="C:nucleus"/>
    <property type="evidence" value="ECO:0007669"/>
    <property type="project" value="TreeGrafter"/>
</dbReference>
<gene>
    <name evidence="7" type="primary">SMKI08G0130</name>
    <name evidence="7" type="ORF">SMKI_08G0130</name>
</gene>
<dbReference type="SUPFAM" id="SSF48371">
    <property type="entry name" value="ARM repeat"/>
    <property type="match status" value="3"/>
</dbReference>
<dbReference type="InterPro" id="IPR055443">
    <property type="entry name" value="HEAT_ECM29"/>
</dbReference>
<dbReference type="GO" id="GO:0000502">
    <property type="term" value="C:proteasome complex"/>
    <property type="evidence" value="ECO:0007669"/>
    <property type="project" value="UniProtKB-KW"/>
</dbReference>
<dbReference type="InterPro" id="IPR024372">
    <property type="entry name" value="Ecm29_N"/>
</dbReference>
<dbReference type="GeneID" id="80918561"/>
<dbReference type="PANTHER" id="PTHR23346">
    <property type="entry name" value="TRANSLATIONAL ACTIVATOR GCN1-RELATED"/>
    <property type="match status" value="1"/>
</dbReference>
<dbReference type="Pfam" id="PF24492">
    <property type="entry name" value="HEAT_ECM29"/>
    <property type="match status" value="1"/>
</dbReference>
<dbReference type="RefSeq" id="XP_056082465.1">
    <property type="nucleotide sequence ID" value="XM_056222812.1"/>
</dbReference>
<evidence type="ECO:0000256" key="2">
    <source>
        <dbReference type="ARBA" id="ARBA00022490"/>
    </source>
</evidence>
<evidence type="ECO:0000256" key="1">
    <source>
        <dbReference type="ARBA" id="ARBA00004496"/>
    </source>
</evidence>
<comment type="subcellular location">
    <subcellularLocation>
        <location evidence="1">Cytoplasm</location>
    </subcellularLocation>
</comment>
<reference evidence="7" key="1">
    <citation type="submission" date="2022-10" db="EMBL/GenBank/DDBJ databases">
        <authorList>
            <person name="Byrne P K."/>
        </authorList>
    </citation>
    <scope>NUCLEOTIDE SEQUENCE</scope>
    <source>
        <strain evidence="7">IFO1815</strain>
    </source>
</reference>
<keyword evidence="8" id="KW-1185">Reference proteome</keyword>
<accession>A0AA35J0A5</accession>